<dbReference type="SMART" id="SM00774">
    <property type="entry name" value="WRKY"/>
    <property type="match status" value="1"/>
</dbReference>
<dbReference type="FunFam" id="2.20.25.80:FF:000008">
    <property type="entry name" value="WRKY transcription factor 40"/>
    <property type="match status" value="1"/>
</dbReference>
<dbReference type="PANTHER" id="PTHR31429:SF76">
    <property type="entry name" value="WRKY FAMILY TRANSCRIPTION FACTOR-RELATED"/>
    <property type="match status" value="1"/>
</dbReference>
<sequence length="304" mass="33892">MESNWIVDTSLELNTSYLKKEIVPRTDNSQGGRQEEPVVKHEAGTLVEEYHRISHENRKLTEMLALMHESYNALHNQFIVLGNKTSESELGASRKRQHEANVAAESCGHNEDQIFKKPKDSFKPKISRIHFRTDASDLSLVAKDGYQWRKYGQKVTRDNPSPRAYYRCSFAPTCPVKKKVQRSVDDPSVLVATYEGEHNHPSPSRPTIPLGSDKQKLDLGAPPIPSSSKSRSSSPRSPSAPDLMRPGSDTPSAKMGQETEAAAAFQQYLVQQMASSLKRDPNFTAALAAAISGSIFDQARIEKW</sequence>
<dbReference type="GO" id="GO:0050832">
    <property type="term" value="P:defense response to fungus"/>
    <property type="evidence" value="ECO:0007669"/>
    <property type="project" value="UniProtKB-ARBA"/>
</dbReference>
<dbReference type="Pfam" id="PF03106">
    <property type="entry name" value="WRKY"/>
    <property type="match status" value="1"/>
</dbReference>
<dbReference type="GO" id="GO:0031347">
    <property type="term" value="P:regulation of defense response"/>
    <property type="evidence" value="ECO:0007669"/>
    <property type="project" value="UniProtKB-ARBA"/>
</dbReference>
<name>A0A8B8PH62_9MYRT</name>
<evidence type="ECO:0000313" key="9">
    <source>
        <dbReference type="RefSeq" id="XP_030534146.1"/>
    </source>
</evidence>
<dbReference type="PROSITE" id="PS50811">
    <property type="entry name" value="WRKY"/>
    <property type="match status" value="1"/>
</dbReference>
<evidence type="ECO:0000259" key="7">
    <source>
        <dbReference type="PROSITE" id="PS50811"/>
    </source>
</evidence>
<dbReference type="PANTHER" id="PTHR31429">
    <property type="entry name" value="WRKY TRANSCRIPTION FACTOR 36-RELATED"/>
    <property type="match status" value="1"/>
</dbReference>
<dbReference type="Proteomes" id="UP000827889">
    <property type="component" value="Chromosome 4"/>
</dbReference>
<dbReference type="InterPro" id="IPR044810">
    <property type="entry name" value="WRKY_plant"/>
</dbReference>
<organism evidence="8 9">
    <name type="scientific">Rhodamnia argentea</name>
    <dbReference type="NCBI Taxonomy" id="178133"/>
    <lineage>
        <taxon>Eukaryota</taxon>
        <taxon>Viridiplantae</taxon>
        <taxon>Streptophyta</taxon>
        <taxon>Embryophyta</taxon>
        <taxon>Tracheophyta</taxon>
        <taxon>Spermatophyta</taxon>
        <taxon>Magnoliopsida</taxon>
        <taxon>eudicotyledons</taxon>
        <taxon>Gunneridae</taxon>
        <taxon>Pentapetalae</taxon>
        <taxon>rosids</taxon>
        <taxon>malvids</taxon>
        <taxon>Myrtales</taxon>
        <taxon>Myrtaceae</taxon>
        <taxon>Myrtoideae</taxon>
        <taxon>Myrteae</taxon>
        <taxon>Australasian group</taxon>
        <taxon>Rhodamnia</taxon>
    </lineage>
</organism>
<evidence type="ECO:0000313" key="8">
    <source>
        <dbReference type="Proteomes" id="UP000827889"/>
    </source>
</evidence>
<keyword evidence="2" id="KW-0805">Transcription regulation</keyword>
<dbReference type="SUPFAM" id="SSF118290">
    <property type="entry name" value="WRKY DNA-binding domain"/>
    <property type="match status" value="1"/>
</dbReference>
<keyword evidence="8" id="KW-1185">Reference proteome</keyword>
<evidence type="ECO:0000256" key="4">
    <source>
        <dbReference type="ARBA" id="ARBA00023163"/>
    </source>
</evidence>
<dbReference type="InterPro" id="IPR036576">
    <property type="entry name" value="WRKY_dom_sf"/>
</dbReference>
<protein>
    <submittedName>
        <fullName evidence="9">Probable WRKY transcription factor 40</fullName>
    </submittedName>
</protein>
<evidence type="ECO:0000256" key="2">
    <source>
        <dbReference type="ARBA" id="ARBA00023015"/>
    </source>
</evidence>
<proteinExistence type="predicted"/>
<dbReference type="GO" id="GO:0042742">
    <property type="term" value="P:defense response to bacterium"/>
    <property type="evidence" value="ECO:0007669"/>
    <property type="project" value="UniProtKB-ARBA"/>
</dbReference>
<dbReference type="GO" id="GO:0003700">
    <property type="term" value="F:DNA-binding transcription factor activity"/>
    <property type="evidence" value="ECO:0007669"/>
    <property type="project" value="InterPro"/>
</dbReference>
<evidence type="ECO:0000256" key="3">
    <source>
        <dbReference type="ARBA" id="ARBA00023125"/>
    </source>
</evidence>
<evidence type="ECO:0000256" key="6">
    <source>
        <dbReference type="SAM" id="MobiDB-lite"/>
    </source>
</evidence>
<comment type="subcellular location">
    <subcellularLocation>
        <location evidence="1">Nucleus</location>
    </subcellularLocation>
</comment>
<reference evidence="9" key="1">
    <citation type="submission" date="2025-08" db="UniProtKB">
        <authorList>
            <consortium name="RefSeq"/>
        </authorList>
    </citation>
    <scope>IDENTIFICATION</scope>
    <source>
        <tissue evidence="9">Leaf</tissue>
    </source>
</reference>
<feature type="compositionally biased region" description="Low complexity" evidence="6">
    <location>
        <begin position="226"/>
        <end position="241"/>
    </location>
</feature>
<gene>
    <name evidence="9" type="primary">LOC125312449</name>
</gene>
<keyword evidence="4" id="KW-0804">Transcription</keyword>
<dbReference type="GO" id="GO:0043565">
    <property type="term" value="F:sequence-specific DNA binding"/>
    <property type="evidence" value="ECO:0007669"/>
    <property type="project" value="InterPro"/>
</dbReference>
<feature type="domain" description="WRKY" evidence="7">
    <location>
        <begin position="137"/>
        <end position="203"/>
    </location>
</feature>
<keyword evidence="3" id="KW-0238">DNA-binding</keyword>
<dbReference type="KEGG" id="rarg:125312449"/>
<evidence type="ECO:0000256" key="1">
    <source>
        <dbReference type="ARBA" id="ARBA00004123"/>
    </source>
</evidence>
<evidence type="ECO:0000256" key="5">
    <source>
        <dbReference type="ARBA" id="ARBA00023242"/>
    </source>
</evidence>
<accession>A0A8B8PH62</accession>
<dbReference type="InterPro" id="IPR003657">
    <property type="entry name" value="WRKY_dom"/>
</dbReference>
<dbReference type="Gene3D" id="2.20.25.80">
    <property type="entry name" value="WRKY domain"/>
    <property type="match status" value="1"/>
</dbReference>
<feature type="region of interest" description="Disordered" evidence="6">
    <location>
        <begin position="194"/>
        <end position="258"/>
    </location>
</feature>
<dbReference type="GO" id="GO:0009751">
    <property type="term" value="P:response to salicylic acid"/>
    <property type="evidence" value="ECO:0007669"/>
    <property type="project" value="UniProtKB-ARBA"/>
</dbReference>
<dbReference type="GO" id="GO:0005634">
    <property type="term" value="C:nucleus"/>
    <property type="evidence" value="ECO:0007669"/>
    <property type="project" value="UniProtKB-SubCell"/>
</dbReference>
<dbReference type="GO" id="GO:0002237">
    <property type="term" value="P:response to molecule of bacterial origin"/>
    <property type="evidence" value="ECO:0007669"/>
    <property type="project" value="UniProtKB-ARBA"/>
</dbReference>
<dbReference type="RefSeq" id="XP_030534146.1">
    <property type="nucleotide sequence ID" value="XM_030678286.2"/>
</dbReference>
<dbReference type="AlphaFoldDB" id="A0A8B8PH62"/>
<keyword evidence="5" id="KW-0539">Nucleus</keyword>